<dbReference type="HOGENOM" id="CLU_1998859_0_0_2"/>
<protein>
    <submittedName>
        <fullName evidence="1">Uncharacterized protein</fullName>
    </submittedName>
</protein>
<organism evidence="1 2">
    <name type="scientific">Thermoproteus tenax (strain ATCC 35583 / DSM 2078 / JCM 9277 / NBRC 100435 / Kra 1)</name>
    <dbReference type="NCBI Taxonomy" id="768679"/>
    <lineage>
        <taxon>Archaea</taxon>
        <taxon>Thermoproteota</taxon>
        <taxon>Thermoprotei</taxon>
        <taxon>Thermoproteales</taxon>
        <taxon>Thermoproteaceae</taxon>
        <taxon>Thermoproteus</taxon>
    </lineage>
</organism>
<dbReference type="RefSeq" id="WP_014126645.1">
    <property type="nucleotide sequence ID" value="NC_016070.1"/>
</dbReference>
<evidence type="ECO:0000313" key="2">
    <source>
        <dbReference type="Proteomes" id="UP000002654"/>
    </source>
</evidence>
<dbReference type="PaxDb" id="768679-TTX_0734"/>
<dbReference type="KEGG" id="ttn:TTX_0734"/>
<sequence>MLAEQRAKPKPLRVLITIESGDPSVSRGAADFLAKALRGPLDLSLGQLTLTLTFQWSLASRVAEIIRAGGDSVLDFDLGEDRVTIVTKRGLVITITVDVRSNGYVSEVEGVVDFEQAPFEISES</sequence>
<proteinExistence type="predicted"/>
<name>G4RP94_THETK</name>
<keyword evidence="2" id="KW-1185">Reference proteome</keyword>
<dbReference type="PATRIC" id="fig|768679.9.peg.745"/>
<dbReference type="Proteomes" id="UP000002654">
    <property type="component" value="Chromosome"/>
</dbReference>
<evidence type="ECO:0000313" key="1">
    <source>
        <dbReference type="EMBL" id="CCC81389.1"/>
    </source>
</evidence>
<dbReference type="GeneID" id="11261626"/>
<dbReference type="eggNOG" id="arCOG05449">
    <property type="taxonomic scope" value="Archaea"/>
</dbReference>
<dbReference type="AlphaFoldDB" id="G4RP94"/>
<dbReference type="EMBL" id="FN869859">
    <property type="protein sequence ID" value="CCC81389.1"/>
    <property type="molecule type" value="Genomic_DNA"/>
</dbReference>
<accession>G4RP94</accession>
<gene>
    <name evidence="1" type="ordered locus">TTX_0734</name>
</gene>
<dbReference type="OrthoDB" id="26896at2157"/>
<reference evidence="1 2" key="1">
    <citation type="journal article" date="2011" name="PLoS ONE">
        <title>The complete genome sequence of Thermoproteus tenax: a physiologically versatile member of the Crenarchaeota.</title>
        <authorList>
            <person name="Siebers B."/>
            <person name="Zaparty M."/>
            <person name="Raddatz G."/>
            <person name="Tjaden B."/>
            <person name="Albers S.V."/>
            <person name="Bell S.D."/>
            <person name="Blombach F."/>
            <person name="Kletzin A."/>
            <person name="Kyrpides N."/>
            <person name="Lanz C."/>
            <person name="Plagens A."/>
            <person name="Rampp M."/>
            <person name="Rosinus A."/>
            <person name="von Jan M."/>
            <person name="Makarova K.S."/>
            <person name="Klenk H.P."/>
            <person name="Schuster S.C."/>
            <person name="Hensel R."/>
        </authorList>
    </citation>
    <scope>NUCLEOTIDE SEQUENCE [LARGE SCALE GENOMIC DNA]</scope>
    <source>
        <strain evidence="2">ATCC 35583 / DSM 2078 / JCM 9277 / NBRC 100435 / Kra 1</strain>
    </source>
</reference>